<proteinExistence type="predicted"/>
<reference evidence="1" key="1">
    <citation type="journal article" date="2014" name="Front. Microbiol.">
        <title>High frequency of phylogenetically diverse reductive dehalogenase-homologous genes in deep subseafloor sedimentary metagenomes.</title>
        <authorList>
            <person name="Kawai M."/>
            <person name="Futagami T."/>
            <person name="Toyoda A."/>
            <person name="Takaki Y."/>
            <person name="Nishi S."/>
            <person name="Hori S."/>
            <person name="Arai W."/>
            <person name="Tsubouchi T."/>
            <person name="Morono Y."/>
            <person name="Uchiyama I."/>
            <person name="Ito T."/>
            <person name="Fujiyama A."/>
            <person name="Inagaki F."/>
            <person name="Takami H."/>
        </authorList>
    </citation>
    <scope>NUCLEOTIDE SEQUENCE</scope>
    <source>
        <strain evidence="1">Expedition CK06-06</strain>
    </source>
</reference>
<dbReference type="AlphaFoldDB" id="X1MCJ0"/>
<evidence type="ECO:0000313" key="1">
    <source>
        <dbReference type="EMBL" id="GAI29377.1"/>
    </source>
</evidence>
<name>X1MCJ0_9ZZZZ</name>
<protein>
    <recommendedName>
        <fullName evidence="2">Alcohol dehydrogenase iron-type/glycerol dehydrogenase GldA domain-containing protein</fullName>
    </recommendedName>
</protein>
<dbReference type="Gene3D" id="1.20.1090.10">
    <property type="entry name" value="Dehydroquinate synthase-like - alpha domain"/>
    <property type="match status" value="1"/>
</dbReference>
<gene>
    <name evidence="1" type="ORF">S06H3_36250</name>
</gene>
<comment type="caution">
    <text evidence="1">The sequence shown here is derived from an EMBL/GenBank/DDBJ whole genome shotgun (WGS) entry which is preliminary data.</text>
</comment>
<evidence type="ECO:0008006" key="2">
    <source>
        <dbReference type="Google" id="ProtNLM"/>
    </source>
</evidence>
<accession>X1MCJ0</accession>
<sequence>MKLRLRDLGCKLEHAEEIADIAVRTYERLKMHPRTLDAEAIAQIYRDSY</sequence>
<organism evidence="1">
    <name type="scientific">marine sediment metagenome</name>
    <dbReference type="NCBI Taxonomy" id="412755"/>
    <lineage>
        <taxon>unclassified sequences</taxon>
        <taxon>metagenomes</taxon>
        <taxon>ecological metagenomes</taxon>
    </lineage>
</organism>
<dbReference type="SUPFAM" id="SSF56796">
    <property type="entry name" value="Dehydroquinate synthase-like"/>
    <property type="match status" value="1"/>
</dbReference>
<dbReference type="EMBL" id="BARV01021943">
    <property type="protein sequence ID" value="GAI29377.1"/>
    <property type="molecule type" value="Genomic_DNA"/>
</dbReference>